<dbReference type="PANTHER" id="PTHR45266:SF3">
    <property type="entry name" value="OXALOACETATE DECARBOXYLASE ALPHA CHAIN"/>
    <property type="match status" value="1"/>
</dbReference>
<dbReference type="PANTHER" id="PTHR45266">
    <property type="entry name" value="OXALOACETATE DECARBOXYLASE ALPHA CHAIN"/>
    <property type="match status" value="1"/>
</dbReference>
<keyword evidence="1" id="KW-0092">Biotin</keyword>
<dbReference type="EMBL" id="CADCVN010000372">
    <property type="protein sequence ID" value="CAA9480610.1"/>
    <property type="molecule type" value="Genomic_DNA"/>
</dbReference>
<evidence type="ECO:0000256" key="1">
    <source>
        <dbReference type="ARBA" id="ARBA00023267"/>
    </source>
</evidence>
<proteinExistence type="predicted"/>
<accession>A0A6J4RRZ1</accession>
<dbReference type="PROSITE" id="PS00188">
    <property type="entry name" value="BIOTIN"/>
    <property type="match status" value="1"/>
</dbReference>
<dbReference type="InterPro" id="IPR050709">
    <property type="entry name" value="Biotin_Carboxyl_Carrier/Decarb"/>
</dbReference>
<dbReference type="PROSITE" id="PS50968">
    <property type="entry name" value="BIOTINYL_LIPOYL"/>
    <property type="match status" value="1"/>
</dbReference>
<dbReference type="Pfam" id="PF00364">
    <property type="entry name" value="Biotin_lipoyl"/>
    <property type="match status" value="1"/>
</dbReference>
<dbReference type="CDD" id="cd06850">
    <property type="entry name" value="biotinyl_domain"/>
    <property type="match status" value="1"/>
</dbReference>
<dbReference type="InterPro" id="IPR011053">
    <property type="entry name" value="Single_hybrid_motif"/>
</dbReference>
<organism evidence="3">
    <name type="scientific">uncultured Segetibacter sp</name>
    <dbReference type="NCBI Taxonomy" id="481133"/>
    <lineage>
        <taxon>Bacteria</taxon>
        <taxon>Pseudomonadati</taxon>
        <taxon>Bacteroidota</taxon>
        <taxon>Chitinophagia</taxon>
        <taxon>Chitinophagales</taxon>
        <taxon>Chitinophagaceae</taxon>
        <taxon>Segetibacter</taxon>
        <taxon>environmental samples</taxon>
    </lineage>
</organism>
<reference evidence="3" key="1">
    <citation type="submission" date="2020-02" db="EMBL/GenBank/DDBJ databases">
        <authorList>
            <person name="Meier V. D."/>
        </authorList>
    </citation>
    <scope>NUCLEOTIDE SEQUENCE</scope>
    <source>
        <strain evidence="3">AVDCRST_MAG96</strain>
    </source>
</reference>
<feature type="domain" description="Lipoyl-binding" evidence="2">
    <location>
        <begin position="95"/>
        <end position="164"/>
    </location>
</feature>
<dbReference type="AlphaFoldDB" id="A0A6J4RRZ1"/>
<evidence type="ECO:0000313" key="3">
    <source>
        <dbReference type="EMBL" id="CAA9480610.1"/>
    </source>
</evidence>
<gene>
    <name evidence="3" type="ORF">AVDCRST_MAG96-992</name>
</gene>
<dbReference type="Gene3D" id="2.40.50.100">
    <property type="match status" value="1"/>
</dbReference>
<name>A0A6J4RRZ1_9BACT</name>
<sequence length="164" mass="18059">MSEKKSVVYKVKVNEFEFCFTEEQIDALDLLQKSPKVFNLLKEHKSVNAVLIEADGSAKLQTIEIGGEKFDIQIKDELDQVLDKMGFSTATGKQIKEIKAPMPGLVLEIAVSEGQQVHEGDKILILVAMKMENSIAVQTDATIKRIAVSAGEAVEKGQVLVELE</sequence>
<dbReference type="InterPro" id="IPR001882">
    <property type="entry name" value="Biotin_BS"/>
</dbReference>
<evidence type="ECO:0000259" key="2">
    <source>
        <dbReference type="PROSITE" id="PS50968"/>
    </source>
</evidence>
<dbReference type="FunFam" id="2.40.50.100:FF:000003">
    <property type="entry name" value="Acetyl-CoA carboxylase biotin carboxyl carrier protein"/>
    <property type="match status" value="1"/>
</dbReference>
<dbReference type="InterPro" id="IPR000089">
    <property type="entry name" value="Biotin_lipoyl"/>
</dbReference>
<dbReference type="SUPFAM" id="SSF51230">
    <property type="entry name" value="Single hybrid motif"/>
    <property type="match status" value="1"/>
</dbReference>
<protein>
    <recommendedName>
        <fullName evidence="2">Lipoyl-binding domain-containing protein</fullName>
    </recommendedName>
</protein>